<evidence type="ECO:0000256" key="1">
    <source>
        <dbReference type="ARBA" id="ARBA00004141"/>
    </source>
</evidence>
<proteinExistence type="inferred from homology"/>
<dbReference type="PANTHER" id="PTHR33048:SF2">
    <property type="entry name" value="SRPK"/>
    <property type="match status" value="1"/>
</dbReference>
<dbReference type="AlphaFoldDB" id="A0A194VNL5"/>
<comment type="subcellular location">
    <subcellularLocation>
        <location evidence="1">Membrane</location>
        <topology evidence="1">Multi-pass membrane protein</topology>
    </subcellularLocation>
</comment>
<gene>
    <name evidence="9" type="ORF">VM1G_02258</name>
</gene>
<evidence type="ECO:0000259" key="8">
    <source>
        <dbReference type="Pfam" id="PF20684"/>
    </source>
</evidence>
<keyword evidence="4 7" id="KW-0472">Membrane</keyword>
<name>A0A194VNL5_CYTMA</name>
<dbReference type="OrthoDB" id="2988756at2759"/>
<keyword evidence="2 7" id="KW-0812">Transmembrane</keyword>
<keyword evidence="10" id="KW-1185">Reference proteome</keyword>
<protein>
    <recommendedName>
        <fullName evidence="8">Rhodopsin domain-containing protein</fullName>
    </recommendedName>
</protein>
<feature type="domain" description="Rhodopsin" evidence="8">
    <location>
        <begin position="25"/>
        <end position="276"/>
    </location>
</feature>
<evidence type="ECO:0000256" key="5">
    <source>
        <dbReference type="ARBA" id="ARBA00038359"/>
    </source>
</evidence>
<dbReference type="InterPro" id="IPR052337">
    <property type="entry name" value="SAT4-like"/>
</dbReference>
<feature type="compositionally biased region" description="Polar residues" evidence="6">
    <location>
        <begin position="350"/>
        <end position="359"/>
    </location>
</feature>
<evidence type="ECO:0000256" key="3">
    <source>
        <dbReference type="ARBA" id="ARBA00022989"/>
    </source>
</evidence>
<feature type="compositionally biased region" description="Basic and acidic residues" evidence="6">
    <location>
        <begin position="327"/>
        <end position="345"/>
    </location>
</feature>
<feature type="transmembrane region" description="Helical" evidence="7">
    <location>
        <begin position="176"/>
        <end position="198"/>
    </location>
</feature>
<keyword evidence="3 7" id="KW-1133">Transmembrane helix</keyword>
<sequence>MPSEAQEFINEVWGLQGVAYLVLVLRYYSRLVTLGWRKFALDDLIIAVATVVHTAESVAAYYVVAYWNGLANNGMTEEQRATLDPNSEEWRLRVNGSKTHVIGLLLYATLLWLLKGCWTIYYSRLTEGVGTPRRMVTWAYFIMPLTYISCLLVAFLKCIPFDHQWQINPSPGNHCMPAISYIQTIFVMVMNILTDIYLMAIPVPMVWKSGLPWRKKVSLTLMFSGGFLEMAFGALRCVSILTVGDRDPAQSGYWSVRESFVSFVLTNMPMLYPLFRNFFEKVSSSITHSNTNGGTGGVPSNGQAYRLGSYPDGPSKVRNKDPNPLPEDTRYGSDEHIIACNDDSRAPSIGQDTSETEVGTDQREGQSPVWHGTSHAQAFPGQGHNEHQRSLSNSRDTGGILVTTDVVVSEGHQYHRTNRGGDAYLEV</sequence>
<feature type="transmembrane region" description="Helical" evidence="7">
    <location>
        <begin position="12"/>
        <end position="29"/>
    </location>
</feature>
<comment type="similarity">
    <text evidence="5">Belongs to the SAT4 family.</text>
</comment>
<feature type="transmembrane region" description="Helical" evidence="7">
    <location>
        <begin position="135"/>
        <end position="156"/>
    </location>
</feature>
<feature type="transmembrane region" description="Helical" evidence="7">
    <location>
        <begin position="101"/>
        <end position="123"/>
    </location>
</feature>
<evidence type="ECO:0000313" key="9">
    <source>
        <dbReference type="EMBL" id="KUI65764.1"/>
    </source>
</evidence>
<evidence type="ECO:0000256" key="4">
    <source>
        <dbReference type="ARBA" id="ARBA00023136"/>
    </source>
</evidence>
<accession>A0A194VNL5</accession>
<dbReference type="PANTHER" id="PTHR33048">
    <property type="entry name" value="PTH11-LIKE INTEGRAL MEMBRANE PROTEIN (AFU_ORTHOLOGUE AFUA_5G11245)"/>
    <property type="match status" value="1"/>
</dbReference>
<dbReference type="Proteomes" id="UP000078559">
    <property type="component" value="Chromosome 2"/>
</dbReference>
<dbReference type="Pfam" id="PF20684">
    <property type="entry name" value="Fung_rhodopsin"/>
    <property type="match status" value="1"/>
</dbReference>
<dbReference type="InterPro" id="IPR049326">
    <property type="entry name" value="Rhodopsin_dom_fungi"/>
</dbReference>
<evidence type="ECO:0000256" key="7">
    <source>
        <dbReference type="SAM" id="Phobius"/>
    </source>
</evidence>
<feature type="region of interest" description="Disordered" evidence="6">
    <location>
        <begin position="289"/>
        <end position="398"/>
    </location>
</feature>
<evidence type="ECO:0000256" key="6">
    <source>
        <dbReference type="SAM" id="MobiDB-lite"/>
    </source>
</evidence>
<organism evidence="9 10">
    <name type="scientific">Cytospora mali</name>
    <name type="common">Apple Valsa canker fungus</name>
    <name type="synonym">Valsa mali</name>
    <dbReference type="NCBI Taxonomy" id="578113"/>
    <lineage>
        <taxon>Eukaryota</taxon>
        <taxon>Fungi</taxon>
        <taxon>Dikarya</taxon>
        <taxon>Ascomycota</taxon>
        <taxon>Pezizomycotina</taxon>
        <taxon>Sordariomycetes</taxon>
        <taxon>Sordariomycetidae</taxon>
        <taxon>Diaporthales</taxon>
        <taxon>Cytosporaceae</taxon>
        <taxon>Cytospora</taxon>
    </lineage>
</organism>
<feature type="transmembrane region" description="Helical" evidence="7">
    <location>
        <begin position="41"/>
        <end position="64"/>
    </location>
</feature>
<reference evidence="9" key="1">
    <citation type="submission" date="2014-12" db="EMBL/GenBank/DDBJ databases">
        <title>Genome Sequence of Valsa Canker Pathogens Uncovers a Specific Adaption of Colonization on Woody Bark.</title>
        <authorList>
            <person name="Yin Z."/>
            <person name="Liu H."/>
            <person name="Gao X."/>
            <person name="Li Z."/>
            <person name="Song N."/>
            <person name="Ke X."/>
            <person name="Dai Q."/>
            <person name="Wu Y."/>
            <person name="Sun Y."/>
            <person name="Xu J.-R."/>
            <person name="Kang Z.K."/>
            <person name="Wang L."/>
            <person name="Huang L."/>
        </authorList>
    </citation>
    <scope>NUCLEOTIDE SEQUENCE [LARGE SCALE GENOMIC DNA]</scope>
    <source>
        <strain evidence="9">03-8</strain>
    </source>
</reference>
<feature type="transmembrane region" description="Helical" evidence="7">
    <location>
        <begin position="219"/>
        <end position="242"/>
    </location>
</feature>
<dbReference type="EMBL" id="CM003099">
    <property type="protein sequence ID" value="KUI65764.1"/>
    <property type="molecule type" value="Genomic_DNA"/>
</dbReference>
<dbReference type="GO" id="GO:0016020">
    <property type="term" value="C:membrane"/>
    <property type="evidence" value="ECO:0007669"/>
    <property type="project" value="UniProtKB-SubCell"/>
</dbReference>
<evidence type="ECO:0000313" key="10">
    <source>
        <dbReference type="Proteomes" id="UP000078559"/>
    </source>
</evidence>
<evidence type="ECO:0000256" key="2">
    <source>
        <dbReference type="ARBA" id="ARBA00022692"/>
    </source>
</evidence>